<keyword evidence="2" id="KW-1185">Reference proteome</keyword>
<dbReference type="Proteomes" id="UP000323257">
    <property type="component" value="Unassembled WGS sequence"/>
</dbReference>
<evidence type="ECO:0000313" key="1">
    <source>
        <dbReference type="EMBL" id="TYP74478.1"/>
    </source>
</evidence>
<gene>
    <name evidence="1" type="ORF">BCM02_10522</name>
</gene>
<accession>A0A5S5C798</accession>
<name>A0A5S5C798_9BACL</name>
<organism evidence="1 2">
    <name type="scientific">Paenibacillus methanolicus</name>
    <dbReference type="NCBI Taxonomy" id="582686"/>
    <lineage>
        <taxon>Bacteria</taxon>
        <taxon>Bacillati</taxon>
        <taxon>Bacillota</taxon>
        <taxon>Bacilli</taxon>
        <taxon>Bacillales</taxon>
        <taxon>Paenibacillaceae</taxon>
        <taxon>Paenibacillus</taxon>
    </lineage>
</organism>
<reference evidence="1 2" key="1">
    <citation type="submission" date="2019-07" db="EMBL/GenBank/DDBJ databases">
        <title>Genomic Encyclopedia of Type Strains, Phase III (KMG-III): the genomes of soil and plant-associated and newly described type strains.</title>
        <authorList>
            <person name="Whitman W."/>
        </authorList>
    </citation>
    <scope>NUCLEOTIDE SEQUENCE [LARGE SCALE GENOMIC DNA]</scope>
    <source>
        <strain evidence="1 2">BL24</strain>
    </source>
</reference>
<protein>
    <submittedName>
        <fullName evidence="1">Uncharacterized protein</fullName>
    </submittedName>
</protein>
<comment type="caution">
    <text evidence="1">The sequence shown here is derived from an EMBL/GenBank/DDBJ whole genome shotgun (WGS) entry which is preliminary data.</text>
</comment>
<proteinExistence type="predicted"/>
<dbReference type="EMBL" id="VNHS01000005">
    <property type="protein sequence ID" value="TYP74478.1"/>
    <property type="molecule type" value="Genomic_DNA"/>
</dbReference>
<sequence length="81" mass="9701">MEYTYPDGNKVVFVMFLFHAWTDYEQHLSECGNRIHFEDSLHESLQLRFWHLHDLTMDQINSAQRPVFEDLIKGESSLLRS</sequence>
<dbReference type="AlphaFoldDB" id="A0A5S5C798"/>
<evidence type="ECO:0000313" key="2">
    <source>
        <dbReference type="Proteomes" id="UP000323257"/>
    </source>
</evidence>